<dbReference type="EMBL" id="AP019367">
    <property type="protein sequence ID" value="BBH50451.1"/>
    <property type="molecule type" value="Genomic_DNA"/>
</dbReference>
<accession>A0A3G9JY78</accession>
<name>A0A3G9JY78_9ACTN</name>
<dbReference type="InterPro" id="IPR036291">
    <property type="entry name" value="NAD(P)-bd_dom_sf"/>
</dbReference>
<keyword evidence="4" id="KW-1185">Reference proteome</keyword>
<dbReference type="SUPFAM" id="SSF51735">
    <property type="entry name" value="NAD(P)-binding Rossmann-fold domains"/>
    <property type="match status" value="1"/>
</dbReference>
<sequence>MTNLREKYGEWGVVLGATEGVGEAFCKKLAEGGMNLVMVGRREELLKEKGEKFHEEYGVDYKVVRADLSCPDEACEAVFSATEGLDMGFMSYVACLHHFGKFQHTSLEDHEKMVNVNVISFLRMFHHFMTIFAEQDRGAVINVSSMTGISSSPWNAEYGAGKAYILKLTEAVACECEKTGVDVEVCTLGTTLTPTAIKNFPKGPVGEKVVKLALTPDEVADEAFEKLGKEFSIITGERNKKSVHDWKANHTEDEYIRYMGSFYADQD</sequence>
<dbReference type="Pfam" id="PF00106">
    <property type="entry name" value="adh_short"/>
    <property type="match status" value="1"/>
</dbReference>
<keyword evidence="2" id="KW-0560">Oxidoreductase</keyword>
<dbReference type="PANTHER" id="PTHR43899:SF13">
    <property type="entry name" value="RH59310P"/>
    <property type="match status" value="1"/>
</dbReference>
<comment type="similarity">
    <text evidence="1">Belongs to the short-chain dehydrogenases/reductases (SDR) family.</text>
</comment>
<dbReference type="PANTHER" id="PTHR43899">
    <property type="entry name" value="RH59310P"/>
    <property type="match status" value="1"/>
</dbReference>
<evidence type="ECO:0000256" key="1">
    <source>
        <dbReference type="ARBA" id="ARBA00006484"/>
    </source>
</evidence>
<dbReference type="Proteomes" id="UP000273154">
    <property type="component" value="Chromosome"/>
</dbReference>
<organism evidence="3 4">
    <name type="scientific">Parolsenella catena</name>
    <dbReference type="NCBI Taxonomy" id="2003188"/>
    <lineage>
        <taxon>Bacteria</taxon>
        <taxon>Bacillati</taxon>
        <taxon>Actinomycetota</taxon>
        <taxon>Coriobacteriia</taxon>
        <taxon>Coriobacteriales</taxon>
        <taxon>Atopobiaceae</taxon>
        <taxon>Parolsenella</taxon>
    </lineage>
</organism>
<proteinExistence type="inferred from homology"/>
<dbReference type="InterPro" id="IPR002347">
    <property type="entry name" value="SDR_fam"/>
</dbReference>
<dbReference type="Gene3D" id="3.40.50.720">
    <property type="entry name" value="NAD(P)-binding Rossmann-like Domain"/>
    <property type="match status" value="1"/>
</dbReference>
<evidence type="ECO:0000313" key="4">
    <source>
        <dbReference type="Proteomes" id="UP000273154"/>
    </source>
</evidence>
<dbReference type="OrthoDB" id="9797538at2"/>
<protein>
    <submittedName>
        <fullName evidence="3">3-oxoacyl-ACP reductase</fullName>
    </submittedName>
</protein>
<evidence type="ECO:0000313" key="3">
    <source>
        <dbReference type="EMBL" id="BBH50451.1"/>
    </source>
</evidence>
<gene>
    <name evidence="3" type="primary">fabG_2</name>
    <name evidence="3" type="ORF">Pcatena_10380</name>
</gene>
<dbReference type="GO" id="GO:0016491">
    <property type="term" value="F:oxidoreductase activity"/>
    <property type="evidence" value="ECO:0007669"/>
    <property type="project" value="UniProtKB-KW"/>
</dbReference>
<reference evidence="4" key="1">
    <citation type="submission" date="2018-11" db="EMBL/GenBank/DDBJ databases">
        <title>Comparative genomics of Parolsenella catena and Libanicoccus massiliensis: Reclassification of Libanicoccus massiliensis as Parolsenella massiliensis comb. nov.</title>
        <authorList>
            <person name="Sakamoto M."/>
            <person name="Ikeyama N."/>
            <person name="Murakami T."/>
            <person name="Mori H."/>
            <person name="Yuki M."/>
            <person name="Ohkuma M."/>
        </authorList>
    </citation>
    <scope>NUCLEOTIDE SEQUENCE [LARGE SCALE GENOMIC DNA]</scope>
    <source>
        <strain evidence="4">JCM 31932</strain>
    </source>
</reference>
<dbReference type="GeneID" id="88849171"/>
<dbReference type="PRINTS" id="PR00081">
    <property type="entry name" value="GDHRDH"/>
</dbReference>
<dbReference type="RefSeq" id="WP_126422291.1">
    <property type="nucleotide sequence ID" value="NZ_AP019367.1"/>
</dbReference>
<dbReference type="KEGG" id="pcat:Pcatena_10380"/>
<dbReference type="InterPro" id="IPR051019">
    <property type="entry name" value="VLCFA-Steroid_DH"/>
</dbReference>
<dbReference type="AlphaFoldDB" id="A0A3G9JY78"/>
<evidence type="ECO:0000256" key="2">
    <source>
        <dbReference type="ARBA" id="ARBA00023002"/>
    </source>
</evidence>